<dbReference type="PANTHER" id="PTHR33627">
    <property type="entry name" value="TRANSPOSASE"/>
    <property type="match status" value="1"/>
</dbReference>
<organism evidence="2 3">
    <name type="scientific">Haloechinothrix alba</name>
    <dbReference type="NCBI Taxonomy" id="664784"/>
    <lineage>
        <taxon>Bacteria</taxon>
        <taxon>Bacillati</taxon>
        <taxon>Actinomycetota</taxon>
        <taxon>Actinomycetes</taxon>
        <taxon>Pseudonocardiales</taxon>
        <taxon>Pseudonocardiaceae</taxon>
        <taxon>Haloechinothrix</taxon>
    </lineage>
</organism>
<dbReference type="OrthoDB" id="4954307at2"/>
<dbReference type="AlphaFoldDB" id="A0A239AZ28"/>
<dbReference type="InterPro" id="IPR039365">
    <property type="entry name" value="IS701-like"/>
</dbReference>
<dbReference type="InterPro" id="IPR012337">
    <property type="entry name" value="RNaseH-like_sf"/>
</dbReference>
<gene>
    <name evidence="2" type="ORF">SAMN06265360_1701</name>
</gene>
<dbReference type="InterPro" id="IPR038721">
    <property type="entry name" value="IS701-like_DDE_dom"/>
</dbReference>
<evidence type="ECO:0000259" key="1">
    <source>
        <dbReference type="Pfam" id="PF13546"/>
    </source>
</evidence>
<reference evidence="2 3" key="1">
    <citation type="submission" date="2017-06" db="EMBL/GenBank/DDBJ databases">
        <authorList>
            <person name="Kim H.J."/>
            <person name="Triplett B.A."/>
        </authorList>
    </citation>
    <scope>NUCLEOTIDE SEQUENCE [LARGE SCALE GENOMIC DNA]</scope>
    <source>
        <strain evidence="2 3">DSM 45207</strain>
    </source>
</reference>
<sequence length="392" mass="43001">MGDDVCVAEVQEWADGLAELDALIGPRFARAEPRARAMHYVRGLLSGEERKNSWTLSEQVGDATPDGMQRLLSTTDWDPEAVRDDLYGYVIDNLGDPAGVLVLDETGFLKKGTRSVGVQRQYSGTAGRIENCQIGVFLAYATDAGRTLLDRELYLPQGWINDRGRCADAGIPDEVGFATKPDLAIGMLRRAHAAGVPAGWVTADEVYGQHFGLRSAVEELGMSYVLAVPCNQHVLAADPTLTGQYRADELITALPAQAWRTRSPDNGAKGQRRYAWARTRVRGINHPDSSYWLLARRSLSDPGDIAYYLCHAPARTTLAELVRVTGSQWAVEETFRTAKGETGLDQYQVRQWSGWYRHITLSMLAHAFLTVTRSKKGGIPSTTQSATASSSP</sequence>
<feature type="domain" description="Transposase IS701-like DDE" evidence="1">
    <location>
        <begin position="27"/>
        <end position="249"/>
    </location>
</feature>
<dbReference type="NCBIfam" id="NF033540">
    <property type="entry name" value="transpos_IS701"/>
    <property type="match status" value="1"/>
</dbReference>
<proteinExistence type="predicted"/>
<name>A0A239AZ28_9PSEU</name>
<dbReference type="Pfam" id="PF13546">
    <property type="entry name" value="DDE_5"/>
    <property type="match status" value="1"/>
</dbReference>
<dbReference type="SUPFAM" id="SSF53098">
    <property type="entry name" value="Ribonuclease H-like"/>
    <property type="match status" value="1"/>
</dbReference>
<protein>
    <submittedName>
        <fullName evidence="2">SRSO17 transposase</fullName>
    </submittedName>
</protein>
<accession>A0A239AZ28</accession>
<evidence type="ECO:0000313" key="3">
    <source>
        <dbReference type="Proteomes" id="UP000198348"/>
    </source>
</evidence>
<evidence type="ECO:0000313" key="2">
    <source>
        <dbReference type="EMBL" id="SNS00193.1"/>
    </source>
</evidence>
<dbReference type="EMBL" id="FZNW01000070">
    <property type="protein sequence ID" value="SNS00193.1"/>
    <property type="molecule type" value="Genomic_DNA"/>
</dbReference>
<dbReference type="Proteomes" id="UP000198348">
    <property type="component" value="Unassembled WGS sequence"/>
</dbReference>
<dbReference type="RefSeq" id="WP_089303574.1">
    <property type="nucleotide sequence ID" value="NZ_FZNW01000070.1"/>
</dbReference>
<dbReference type="PANTHER" id="PTHR33627:SF1">
    <property type="entry name" value="TRANSPOSASE"/>
    <property type="match status" value="1"/>
</dbReference>
<keyword evidence="3" id="KW-1185">Reference proteome</keyword>